<dbReference type="Pfam" id="PF00188">
    <property type="entry name" value="CAP"/>
    <property type="match status" value="1"/>
</dbReference>
<keyword evidence="3" id="KW-1185">Reference proteome</keyword>
<dbReference type="Gene3D" id="3.40.33.10">
    <property type="entry name" value="CAP"/>
    <property type="match status" value="1"/>
</dbReference>
<protein>
    <submittedName>
        <fullName evidence="2">SCP-like extracellular</fullName>
    </submittedName>
</protein>
<feature type="domain" description="SCP" evidence="1">
    <location>
        <begin position="29"/>
        <end position="173"/>
    </location>
</feature>
<accession>V5C2H9</accession>
<dbReference type="InterPro" id="IPR014044">
    <property type="entry name" value="CAP_dom"/>
</dbReference>
<dbReference type="PRINTS" id="PR00837">
    <property type="entry name" value="V5TPXLIKE"/>
</dbReference>
<reference evidence="2 3" key="1">
    <citation type="journal article" date="2013" name="Genome Announc.">
        <title>Draft Genome Sequence of the Methanotrophic Gammaproteobacterium Methyloglobulus morosus DSM 22980 Strain KoM1.</title>
        <authorList>
            <person name="Poehlein A."/>
            <person name="Deutzmann J.S."/>
            <person name="Daniel R."/>
            <person name="Simeonova D.D."/>
        </authorList>
    </citation>
    <scope>NUCLEOTIDE SEQUENCE [LARGE SCALE GENOMIC DNA]</scope>
    <source>
        <strain evidence="2 3">KoM1</strain>
    </source>
</reference>
<dbReference type="OrthoDB" id="9794228at2"/>
<sequence length="178" mass="19317">MKNNDLRIGLLIVLAGLPVAYAAPNFSVGEQAEIVTGHNNWRSQVNIPRLHWSPTIAELAQSYADSLKSNEDCQPSHSATGLGESLFWASPTTYSDGSSEVQAITPTQIVDDWGGEKVDYDSASNTCAIGKVCGHYTQMVWESTTEIGCGKAVCPDNSQIWVCNYRPAGNIVGQHPYR</sequence>
<evidence type="ECO:0000313" key="2">
    <source>
        <dbReference type="EMBL" id="ESS72657.1"/>
    </source>
</evidence>
<evidence type="ECO:0000259" key="1">
    <source>
        <dbReference type="SMART" id="SM00198"/>
    </source>
</evidence>
<dbReference type="FunFam" id="3.40.33.10:FF:000004">
    <property type="entry name" value="CAP, cysteine-rich secretory protein, antigen 5"/>
    <property type="match status" value="1"/>
</dbReference>
<dbReference type="eggNOG" id="COG2340">
    <property type="taxonomic scope" value="Bacteria"/>
</dbReference>
<dbReference type="PROSITE" id="PS01009">
    <property type="entry name" value="CRISP_1"/>
    <property type="match status" value="1"/>
</dbReference>
<dbReference type="InterPro" id="IPR018244">
    <property type="entry name" value="Allrgn_V5/Tpx1_CS"/>
</dbReference>
<dbReference type="InterPro" id="IPR001283">
    <property type="entry name" value="CRISP-related"/>
</dbReference>
<comment type="caution">
    <text evidence="2">The sequence shown here is derived from an EMBL/GenBank/DDBJ whole genome shotgun (WGS) entry which is preliminary data.</text>
</comment>
<dbReference type="Proteomes" id="UP000017842">
    <property type="component" value="Unassembled WGS sequence"/>
</dbReference>
<dbReference type="InterPro" id="IPR002413">
    <property type="entry name" value="V5_allergen-like"/>
</dbReference>
<dbReference type="SUPFAM" id="SSF55797">
    <property type="entry name" value="PR-1-like"/>
    <property type="match status" value="1"/>
</dbReference>
<dbReference type="SMART" id="SM00198">
    <property type="entry name" value="SCP"/>
    <property type="match status" value="1"/>
</dbReference>
<dbReference type="AlphaFoldDB" id="V5C2H9"/>
<dbReference type="EMBL" id="AYLO01000050">
    <property type="protein sequence ID" value="ESS72657.1"/>
    <property type="molecule type" value="Genomic_DNA"/>
</dbReference>
<evidence type="ECO:0000313" key="3">
    <source>
        <dbReference type="Proteomes" id="UP000017842"/>
    </source>
</evidence>
<dbReference type="RefSeq" id="WP_023494313.1">
    <property type="nucleotide sequence ID" value="NZ_AYLO01000050.1"/>
</dbReference>
<dbReference type="PRINTS" id="PR00838">
    <property type="entry name" value="V5ALLERGEN"/>
</dbReference>
<dbReference type="GO" id="GO:0005576">
    <property type="term" value="C:extracellular region"/>
    <property type="evidence" value="ECO:0007669"/>
    <property type="project" value="InterPro"/>
</dbReference>
<dbReference type="PANTHER" id="PTHR10334">
    <property type="entry name" value="CYSTEINE-RICH SECRETORY PROTEIN-RELATED"/>
    <property type="match status" value="1"/>
</dbReference>
<dbReference type="InterPro" id="IPR035940">
    <property type="entry name" value="CAP_sf"/>
</dbReference>
<name>V5C2H9_9GAMM</name>
<organism evidence="2 3">
    <name type="scientific">Methyloglobulus morosus KoM1</name>
    <dbReference type="NCBI Taxonomy" id="1116472"/>
    <lineage>
        <taxon>Bacteria</taxon>
        <taxon>Pseudomonadati</taxon>
        <taxon>Pseudomonadota</taxon>
        <taxon>Gammaproteobacteria</taxon>
        <taxon>Methylococcales</taxon>
        <taxon>Methylococcaceae</taxon>
        <taxon>Methyloglobulus</taxon>
    </lineage>
</organism>
<proteinExistence type="predicted"/>
<gene>
    <name evidence="2" type="ORF">MGMO_52c00110</name>
</gene>
<dbReference type="STRING" id="1116472.MGMO_52c00110"/>